<dbReference type="InterPro" id="IPR000182">
    <property type="entry name" value="GNAT_dom"/>
</dbReference>
<evidence type="ECO:0000313" key="7">
    <source>
        <dbReference type="EMBL" id="MFC7598713.1"/>
    </source>
</evidence>
<comment type="catalytic activity">
    <reaction evidence="5">
        <text>glycyl-tRNA(Gly) + acetyl-CoA = N-acetylglycyl-tRNA(Gly) + CoA + H(+)</text>
        <dbReference type="Rhea" id="RHEA:81867"/>
        <dbReference type="Rhea" id="RHEA-COMP:9683"/>
        <dbReference type="Rhea" id="RHEA-COMP:19766"/>
        <dbReference type="ChEBI" id="CHEBI:15378"/>
        <dbReference type="ChEBI" id="CHEBI:57287"/>
        <dbReference type="ChEBI" id="CHEBI:57288"/>
        <dbReference type="ChEBI" id="CHEBI:78522"/>
        <dbReference type="ChEBI" id="CHEBI:232036"/>
    </reaction>
</comment>
<evidence type="ECO:0000256" key="5">
    <source>
        <dbReference type="ARBA" id="ARBA00049880"/>
    </source>
</evidence>
<dbReference type="EC" id="2.3.1.-" evidence="7"/>
<dbReference type="Pfam" id="PF13508">
    <property type="entry name" value="Acetyltransf_7"/>
    <property type="match status" value="1"/>
</dbReference>
<sequence>MYDPQPLNQQHHMDSFDCGKEELNFWLSTSALQAERNRTARTFGWTSDGEHDVVAYYSLAGHLLQKDEIPSRAGRGGPSQIPAVILARLALHKTLQGGGLGGRLIVHALSTALESSRSVAARLVVVDALDEEAARFYERYGFIRVPGNMRLVRKMSDIEADLSG</sequence>
<evidence type="ECO:0000259" key="6">
    <source>
        <dbReference type="Pfam" id="PF13508"/>
    </source>
</evidence>
<keyword evidence="8" id="KW-1185">Reference proteome</keyword>
<dbReference type="GO" id="GO:0016746">
    <property type="term" value="F:acyltransferase activity"/>
    <property type="evidence" value="ECO:0007669"/>
    <property type="project" value="UniProtKB-KW"/>
</dbReference>
<dbReference type="EMBL" id="JBHTEE010000001">
    <property type="protein sequence ID" value="MFC7598713.1"/>
    <property type="molecule type" value="Genomic_DNA"/>
</dbReference>
<dbReference type="PANTHER" id="PTHR36449">
    <property type="entry name" value="ACETYLTRANSFERASE-RELATED"/>
    <property type="match status" value="1"/>
</dbReference>
<keyword evidence="2" id="KW-1277">Toxin-antitoxin system</keyword>
<reference evidence="8" key="1">
    <citation type="journal article" date="2019" name="Int. J. Syst. Evol. Microbiol.">
        <title>The Global Catalogue of Microorganisms (GCM) 10K type strain sequencing project: providing services to taxonomists for standard genome sequencing and annotation.</title>
        <authorList>
            <consortium name="The Broad Institute Genomics Platform"/>
            <consortium name="The Broad Institute Genome Sequencing Center for Infectious Disease"/>
            <person name="Wu L."/>
            <person name="Ma J."/>
        </authorList>
    </citation>
    <scope>NUCLEOTIDE SEQUENCE [LARGE SCALE GENOMIC DNA]</scope>
    <source>
        <strain evidence="8">JCM 10083</strain>
    </source>
</reference>
<keyword evidence="3 7" id="KW-0808">Transferase</keyword>
<evidence type="ECO:0000256" key="2">
    <source>
        <dbReference type="ARBA" id="ARBA00022649"/>
    </source>
</evidence>
<dbReference type="RefSeq" id="WP_343974646.1">
    <property type="nucleotide sequence ID" value="NZ_BAAAGK010000125.1"/>
</dbReference>
<name>A0ABW2SRJ5_9ACTN</name>
<evidence type="ECO:0000256" key="1">
    <source>
        <dbReference type="ARBA" id="ARBA00022491"/>
    </source>
</evidence>
<organism evidence="7 8">
    <name type="scientific">Streptosporangium amethystogenes subsp. fukuiense</name>
    <dbReference type="NCBI Taxonomy" id="698418"/>
    <lineage>
        <taxon>Bacteria</taxon>
        <taxon>Bacillati</taxon>
        <taxon>Actinomycetota</taxon>
        <taxon>Actinomycetes</taxon>
        <taxon>Streptosporangiales</taxon>
        <taxon>Streptosporangiaceae</taxon>
        <taxon>Streptosporangium</taxon>
    </lineage>
</organism>
<evidence type="ECO:0000256" key="3">
    <source>
        <dbReference type="ARBA" id="ARBA00022679"/>
    </source>
</evidence>
<evidence type="ECO:0000256" key="4">
    <source>
        <dbReference type="ARBA" id="ARBA00023315"/>
    </source>
</evidence>
<dbReference type="InterPro" id="IPR016181">
    <property type="entry name" value="Acyl_CoA_acyltransferase"/>
</dbReference>
<dbReference type="SUPFAM" id="SSF55729">
    <property type="entry name" value="Acyl-CoA N-acyltransferases (Nat)"/>
    <property type="match status" value="1"/>
</dbReference>
<comment type="caution">
    <text evidence="7">The sequence shown here is derived from an EMBL/GenBank/DDBJ whole genome shotgun (WGS) entry which is preliminary data.</text>
</comment>
<keyword evidence="4 7" id="KW-0012">Acyltransferase</keyword>
<gene>
    <name evidence="7" type="ORF">ACFQVD_01185</name>
</gene>
<dbReference type="Gene3D" id="3.40.630.30">
    <property type="match status" value="1"/>
</dbReference>
<accession>A0ABW2SRJ5</accession>
<dbReference type="PANTHER" id="PTHR36449:SF1">
    <property type="entry name" value="ACETYLTRANSFERASE"/>
    <property type="match status" value="1"/>
</dbReference>
<protein>
    <submittedName>
        <fullName evidence="7">GNAT family N-acetyltransferase</fullName>
        <ecNumber evidence="7">2.3.1.-</ecNumber>
    </submittedName>
</protein>
<keyword evidence="1" id="KW-0678">Repressor</keyword>
<evidence type="ECO:0000313" key="8">
    <source>
        <dbReference type="Proteomes" id="UP001596514"/>
    </source>
</evidence>
<dbReference type="Proteomes" id="UP001596514">
    <property type="component" value="Unassembled WGS sequence"/>
</dbReference>
<feature type="domain" description="N-acetyltransferase" evidence="6">
    <location>
        <begin position="84"/>
        <end position="143"/>
    </location>
</feature>
<proteinExistence type="predicted"/>